<dbReference type="EMBL" id="QSVA01000013">
    <property type="protein sequence ID" value="RGN92342.1"/>
    <property type="molecule type" value="Genomic_DNA"/>
</dbReference>
<reference evidence="1 2" key="1">
    <citation type="submission" date="2018-08" db="EMBL/GenBank/DDBJ databases">
        <title>A genome reference for cultivated species of the human gut microbiota.</title>
        <authorList>
            <person name="Zou Y."/>
            <person name="Xue W."/>
            <person name="Luo G."/>
        </authorList>
    </citation>
    <scope>NUCLEOTIDE SEQUENCE [LARGE SCALE GENOMIC DNA]</scope>
    <source>
        <strain evidence="1 2">OM03-4</strain>
    </source>
</reference>
<evidence type="ECO:0000313" key="1">
    <source>
        <dbReference type="EMBL" id="RGN92342.1"/>
    </source>
</evidence>
<name>A0A3E5ETV3_BACUN</name>
<comment type="caution">
    <text evidence="1">The sequence shown here is derived from an EMBL/GenBank/DDBJ whole genome shotgun (WGS) entry which is preliminary data.</text>
</comment>
<accession>A0A3E5ETV3</accession>
<sequence>MLEEKLVLLPHVCGQVVHRSHISTMELRSHFQEGNAGGDCTLHCIQCGEEALTERLVFVRQHASLFQMSVLGSPTKSRAFLHPALSGNSLWQPEWA</sequence>
<dbReference type="Proteomes" id="UP000260759">
    <property type="component" value="Unassembled WGS sequence"/>
</dbReference>
<proteinExistence type="predicted"/>
<dbReference type="AlphaFoldDB" id="A0A3E5ETV3"/>
<evidence type="ECO:0000313" key="2">
    <source>
        <dbReference type="Proteomes" id="UP000260759"/>
    </source>
</evidence>
<gene>
    <name evidence="1" type="ORF">DXB37_14710</name>
</gene>
<organism evidence="1 2">
    <name type="scientific">Bacteroides uniformis</name>
    <dbReference type="NCBI Taxonomy" id="820"/>
    <lineage>
        <taxon>Bacteria</taxon>
        <taxon>Pseudomonadati</taxon>
        <taxon>Bacteroidota</taxon>
        <taxon>Bacteroidia</taxon>
        <taxon>Bacteroidales</taxon>
        <taxon>Bacteroidaceae</taxon>
        <taxon>Bacteroides</taxon>
    </lineage>
</organism>
<protein>
    <submittedName>
        <fullName evidence="1">Uncharacterized protein</fullName>
    </submittedName>
</protein>